<feature type="binding site" evidence="4">
    <location>
        <position position="232"/>
    </location>
    <ligand>
        <name>Mg(2+)</name>
        <dbReference type="ChEBI" id="CHEBI:18420"/>
        <label>2</label>
    </ligand>
</feature>
<keyword evidence="8" id="KW-1185">Reference proteome</keyword>
<dbReference type="NCBIfam" id="TIGR01245">
    <property type="entry name" value="trpD"/>
    <property type="match status" value="1"/>
</dbReference>
<comment type="subunit">
    <text evidence="4">Homodimer.</text>
</comment>
<evidence type="ECO:0000313" key="7">
    <source>
        <dbReference type="EMBL" id="MCC2615262.1"/>
    </source>
</evidence>
<feature type="domain" description="Glycosyl transferase family 3" evidence="5">
    <location>
        <begin position="80"/>
        <end position="331"/>
    </location>
</feature>
<dbReference type="Gene3D" id="1.20.970.10">
    <property type="entry name" value="Transferase, Pyrimidine Nucleoside Phosphorylase, Chain C"/>
    <property type="match status" value="1"/>
</dbReference>
<proteinExistence type="inferred from homology"/>
<keyword evidence="2 4" id="KW-0808">Transferase</keyword>
<feature type="binding site" evidence="4">
    <location>
        <position position="127"/>
    </location>
    <ligand>
        <name>5-phospho-alpha-D-ribose 1-diphosphate</name>
        <dbReference type="ChEBI" id="CHEBI:58017"/>
    </ligand>
</feature>
<feature type="binding site" evidence="4">
    <location>
        <position position="173"/>
    </location>
    <ligand>
        <name>anthranilate</name>
        <dbReference type="ChEBI" id="CHEBI:16567"/>
        <label>2</label>
    </ligand>
</feature>
<dbReference type="SUPFAM" id="SSF52418">
    <property type="entry name" value="Nucleoside phosphorylase/phosphoribosyltransferase catalytic domain"/>
    <property type="match status" value="1"/>
</dbReference>
<dbReference type="InterPro" id="IPR017459">
    <property type="entry name" value="Glycosyl_Trfase_fam3_N_dom"/>
</dbReference>
<comment type="similarity">
    <text evidence="4">Belongs to the anthranilate phosphoribosyltransferase family.</text>
</comment>
<dbReference type="InterPro" id="IPR000312">
    <property type="entry name" value="Glycosyl_Trfase_fam3"/>
</dbReference>
<dbReference type="EC" id="2.4.2.18" evidence="4"/>
<dbReference type="InterPro" id="IPR036320">
    <property type="entry name" value="Glycosyl_Trfase_fam3_N_dom_sf"/>
</dbReference>
<name>A0ABS8G3U9_9ALTE</name>
<feature type="binding site" evidence="4">
    <location>
        <position position="232"/>
    </location>
    <ligand>
        <name>Mg(2+)</name>
        <dbReference type="ChEBI" id="CHEBI:18420"/>
        <label>1</label>
    </ligand>
</feature>
<comment type="function">
    <text evidence="4">Catalyzes the transfer of the phosphoribosyl group of 5-phosphorylribose-1-pyrophosphate (PRPP) to anthranilate to yield N-(5'-phosphoribosyl)-anthranilate (PRA).</text>
</comment>
<keyword evidence="4" id="KW-0460">Magnesium</keyword>
<evidence type="ECO:0000256" key="1">
    <source>
        <dbReference type="ARBA" id="ARBA00022676"/>
    </source>
</evidence>
<keyword evidence="3 4" id="KW-0822">Tryptophan biosynthesis</keyword>
<organism evidence="7 8">
    <name type="scientific">Fluctibacter halophilus</name>
    <dbReference type="NCBI Taxonomy" id="226011"/>
    <lineage>
        <taxon>Bacteria</taxon>
        <taxon>Pseudomonadati</taxon>
        <taxon>Pseudomonadota</taxon>
        <taxon>Gammaproteobacteria</taxon>
        <taxon>Alteromonadales</taxon>
        <taxon>Alteromonadaceae</taxon>
        <taxon>Fluctibacter</taxon>
    </lineage>
</organism>
<dbReference type="EMBL" id="JAJEWP010000001">
    <property type="protein sequence ID" value="MCC2615262.1"/>
    <property type="molecule type" value="Genomic_DNA"/>
</dbReference>
<comment type="caution">
    <text evidence="4">Lacks conserved residue(s) required for the propagation of feature annotation.</text>
</comment>
<feature type="binding site" evidence="4">
    <location>
        <position position="87"/>
    </location>
    <ligand>
        <name>5-phospho-alpha-D-ribose 1-diphosphate</name>
        <dbReference type="ChEBI" id="CHEBI:58017"/>
    </ligand>
</feature>
<dbReference type="PANTHER" id="PTHR43285">
    <property type="entry name" value="ANTHRANILATE PHOSPHORIBOSYLTRANSFERASE"/>
    <property type="match status" value="1"/>
</dbReference>
<dbReference type="Gene3D" id="3.40.1030.10">
    <property type="entry name" value="Nucleoside phosphorylase/phosphoribosyltransferase catalytic domain"/>
    <property type="match status" value="1"/>
</dbReference>
<evidence type="ECO:0000256" key="2">
    <source>
        <dbReference type="ARBA" id="ARBA00022679"/>
    </source>
</evidence>
<comment type="pathway">
    <text evidence="4">Amino-acid biosynthesis; L-tryptophan biosynthesis; L-tryptophan from chorismate: step 2/5.</text>
</comment>
<comment type="caution">
    <text evidence="7">The sequence shown here is derived from an EMBL/GenBank/DDBJ whole genome shotgun (WGS) entry which is preliminary data.</text>
</comment>
<dbReference type="InterPro" id="IPR005940">
    <property type="entry name" value="Anthranilate_Pribosyl_Tfrase"/>
</dbReference>
<feature type="binding site" evidence="4">
    <location>
        <begin position="115"/>
        <end position="123"/>
    </location>
    <ligand>
        <name>5-phospho-alpha-D-ribose 1-diphosphate</name>
        <dbReference type="ChEBI" id="CHEBI:58017"/>
    </ligand>
</feature>
<evidence type="ECO:0000256" key="4">
    <source>
        <dbReference type="HAMAP-Rule" id="MF_00211"/>
    </source>
</evidence>
<accession>A0ABS8G3U9</accession>
<dbReference type="GO" id="GO:0004048">
    <property type="term" value="F:anthranilate phosphoribosyltransferase activity"/>
    <property type="evidence" value="ECO:0007669"/>
    <property type="project" value="UniProtKB-EC"/>
</dbReference>
<gene>
    <name evidence="4 7" type="primary">trpD</name>
    <name evidence="7" type="ORF">LJ739_03290</name>
</gene>
<feature type="binding site" evidence="4">
    <location>
        <position position="87"/>
    </location>
    <ligand>
        <name>anthranilate</name>
        <dbReference type="ChEBI" id="CHEBI:16567"/>
        <label>1</label>
    </ligand>
</feature>
<dbReference type="InterPro" id="IPR035902">
    <property type="entry name" value="Nuc_phospho_transferase"/>
</dbReference>
<evidence type="ECO:0000259" key="5">
    <source>
        <dbReference type="Pfam" id="PF00591"/>
    </source>
</evidence>
<keyword evidence="1 4" id="KW-0328">Glycosyltransferase</keyword>
<feature type="binding site" evidence="4">
    <location>
        <position position="95"/>
    </location>
    <ligand>
        <name>5-phospho-alpha-D-ribose 1-diphosphate</name>
        <dbReference type="ChEBI" id="CHEBI:58017"/>
    </ligand>
</feature>
<keyword evidence="4" id="KW-0028">Amino-acid biosynthesis</keyword>
<evidence type="ECO:0000259" key="6">
    <source>
        <dbReference type="Pfam" id="PF02885"/>
    </source>
</evidence>
<sequence length="344" mass="35848">MSDTHTGDINSALETLFSGHALSQSTTQALFGDVVKGNMSDIHLSALLTALKLRGESADDIAGAAQALIDAATPFPTPDYPFADIVGTGGDGHDTINISSAAAIVAAACGIKVAKHGNRSVSSRSGSADLYASFGIKLDMTPQTARRCLDESNLCFLFAPVYHAGIKHAMNVRTTLKTRTLFNLLGPLVNPAHPSHMMIGVYSPDLLQPFADTLQRLGYQRAMVVHGAGLDELALHGDSACIEIRDDQQYHYTLSAADFGVDPAPLTAIKGGDPAHNQQLISAVLSGKGEAAHRDAVAINAGALLYLCGAAQNVADGTRKALDVINSGAALATIHRSAALSQEA</sequence>
<feature type="domain" description="Glycosyl transferase family 3 N-terminal" evidence="6">
    <location>
        <begin position="11"/>
        <end position="72"/>
    </location>
</feature>
<feature type="binding site" evidence="4">
    <location>
        <begin position="90"/>
        <end position="91"/>
    </location>
    <ligand>
        <name>5-phospho-alpha-D-ribose 1-diphosphate</name>
        <dbReference type="ChEBI" id="CHEBI:58017"/>
    </ligand>
</feature>
<dbReference type="Pfam" id="PF02885">
    <property type="entry name" value="Glycos_trans_3N"/>
    <property type="match status" value="1"/>
</dbReference>
<feature type="binding site" evidence="4">
    <location>
        <position position="99"/>
    </location>
    <ligand>
        <name>Mg(2+)</name>
        <dbReference type="ChEBI" id="CHEBI:18420"/>
        <label>1</label>
    </ligand>
</feature>
<dbReference type="SUPFAM" id="SSF47648">
    <property type="entry name" value="Nucleoside phosphorylase/phosphoribosyltransferase N-terminal domain"/>
    <property type="match status" value="1"/>
</dbReference>
<keyword evidence="4" id="KW-0057">Aromatic amino acid biosynthesis</keyword>
<reference evidence="7 8" key="1">
    <citation type="submission" date="2021-10" db="EMBL/GenBank/DDBJ databases">
        <title>Draft genome of Aestuariibacter halophilus JC2043.</title>
        <authorList>
            <person name="Emsley S.A."/>
            <person name="Pfannmuller K.M."/>
            <person name="Ushijima B."/>
            <person name="Saw J.H."/>
            <person name="Videau P."/>
        </authorList>
    </citation>
    <scope>NUCLEOTIDE SEQUENCE [LARGE SCALE GENOMIC DNA]</scope>
    <source>
        <strain evidence="7 8">JC2043</strain>
    </source>
</reference>
<evidence type="ECO:0000313" key="8">
    <source>
        <dbReference type="Proteomes" id="UP001520878"/>
    </source>
</evidence>
<dbReference type="Pfam" id="PF00591">
    <property type="entry name" value="Glycos_transf_3"/>
    <property type="match status" value="1"/>
</dbReference>
<feature type="binding site" evidence="4">
    <location>
        <position position="231"/>
    </location>
    <ligand>
        <name>Mg(2+)</name>
        <dbReference type="ChEBI" id="CHEBI:18420"/>
        <label>2</label>
    </ligand>
</feature>
<feature type="binding site" evidence="4">
    <location>
        <position position="118"/>
    </location>
    <ligand>
        <name>anthranilate</name>
        <dbReference type="ChEBI" id="CHEBI:16567"/>
        <label>1</label>
    </ligand>
</feature>
<feature type="binding site" evidence="4">
    <location>
        <begin position="97"/>
        <end position="100"/>
    </location>
    <ligand>
        <name>5-phospho-alpha-D-ribose 1-diphosphate</name>
        <dbReference type="ChEBI" id="CHEBI:58017"/>
    </ligand>
</feature>
<keyword evidence="4" id="KW-0479">Metal-binding</keyword>
<dbReference type="HAMAP" id="MF_00211">
    <property type="entry name" value="TrpD"/>
    <property type="match status" value="1"/>
</dbReference>
<evidence type="ECO:0000256" key="3">
    <source>
        <dbReference type="ARBA" id="ARBA00022822"/>
    </source>
</evidence>
<comment type="catalytic activity">
    <reaction evidence="4">
        <text>N-(5-phospho-beta-D-ribosyl)anthranilate + diphosphate = 5-phospho-alpha-D-ribose 1-diphosphate + anthranilate</text>
        <dbReference type="Rhea" id="RHEA:11768"/>
        <dbReference type="ChEBI" id="CHEBI:16567"/>
        <dbReference type="ChEBI" id="CHEBI:18277"/>
        <dbReference type="ChEBI" id="CHEBI:33019"/>
        <dbReference type="ChEBI" id="CHEBI:58017"/>
        <dbReference type="EC" id="2.4.2.18"/>
    </reaction>
</comment>
<dbReference type="RefSeq" id="WP_229157169.1">
    <property type="nucleotide sequence ID" value="NZ_JAJEWP010000001.1"/>
</dbReference>
<dbReference type="PANTHER" id="PTHR43285:SF2">
    <property type="entry name" value="ANTHRANILATE PHOSPHORIBOSYLTRANSFERASE"/>
    <property type="match status" value="1"/>
</dbReference>
<protein>
    <recommendedName>
        <fullName evidence="4">Anthranilate phosphoribosyltransferase</fullName>
        <ecNumber evidence="4">2.4.2.18</ecNumber>
    </recommendedName>
</protein>
<comment type="cofactor">
    <cofactor evidence="4">
        <name>Mg(2+)</name>
        <dbReference type="ChEBI" id="CHEBI:18420"/>
    </cofactor>
    <text evidence="4">Binds 2 magnesium ions per monomer.</text>
</comment>
<dbReference type="Proteomes" id="UP001520878">
    <property type="component" value="Unassembled WGS sequence"/>
</dbReference>